<gene>
    <name evidence="1" type="ORF">DUNSADRAFT_15440</name>
</gene>
<accession>A0ABQ7G5D0</accession>
<sequence length="91" mass="10496">MRKYSSKVVNASDTLRTRVCSRGPLPSQKLRMCPHLQKNVCMSKKKSVQGKPRRHHIGLVDHQAPCQARSCRCVLIWNKVTTYKEIRPPIK</sequence>
<evidence type="ECO:0000313" key="1">
    <source>
        <dbReference type="EMBL" id="KAF5829822.1"/>
    </source>
</evidence>
<comment type="caution">
    <text evidence="1">The sequence shown here is derived from an EMBL/GenBank/DDBJ whole genome shotgun (WGS) entry which is preliminary data.</text>
</comment>
<protein>
    <recommendedName>
        <fullName evidence="3">Encoded protein</fullName>
    </recommendedName>
</protein>
<reference evidence="1" key="1">
    <citation type="submission" date="2017-08" db="EMBL/GenBank/DDBJ databases">
        <authorList>
            <person name="Polle J.E."/>
            <person name="Barry K."/>
            <person name="Cushman J."/>
            <person name="Schmutz J."/>
            <person name="Tran D."/>
            <person name="Hathwaick L.T."/>
            <person name="Yim W.C."/>
            <person name="Jenkins J."/>
            <person name="Mckie-Krisberg Z.M."/>
            <person name="Prochnik S."/>
            <person name="Lindquist E."/>
            <person name="Dockter R.B."/>
            <person name="Adam C."/>
            <person name="Molina H."/>
            <person name="Bunkerborg J."/>
            <person name="Jin E."/>
            <person name="Buchheim M."/>
            <person name="Magnuson J."/>
        </authorList>
    </citation>
    <scope>NUCLEOTIDE SEQUENCE</scope>
    <source>
        <strain evidence="1">CCAP 19/18</strain>
    </source>
</reference>
<name>A0ABQ7G5D0_DUNSA</name>
<evidence type="ECO:0000313" key="2">
    <source>
        <dbReference type="Proteomes" id="UP000815325"/>
    </source>
</evidence>
<proteinExistence type="predicted"/>
<dbReference type="EMBL" id="MU070110">
    <property type="protein sequence ID" value="KAF5829822.1"/>
    <property type="molecule type" value="Genomic_DNA"/>
</dbReference>
<organism evidence="1 2">
    <name type="scientific">Dunaliella salina</name>
    <name type="common">Green alga</name>
    <name type="synonym">Protococcus salinus</name>
    <dbReference type="NCBI Taxonomy" id="3046"/>
    <lineage>
        <taxon>Eukaryota</taxon>
        <taxon>Viridiplantae</taxon>
        <taxon>Chlorophyta</taxon>
        <taxon>core chlorophytes</taxon>
        <taxon>Chlorophyceae</taxon>
        <taxon>CS clade</taxon>
        <taxon>Chlamydomonadales</taxon>
        <taxon>Dunaliellaceae</taxon>
        <taxon>Dunaliella</taxon>
    </lineage>
</organism>
<evidence type="ECO:0008006" key="3">
    <source>
        <dbReference type="Google" id="ProtNLM"/>
    </source>
</evidence>
<keyword evidence="2" id="KW-1185">Reference proteome</keyword>
<dbReference type="Proteomes" id="UP000815325">
    <property type="component" value="Unassembled WGS sequence"/>
</dbReference>